<dbReference type="AlphaFoldDB" id="A0A8X6I8J6"/>
<dbReference type="EMBL" id="BMAW01088594">
    <property type="protein sequence ID" value="GFS35440.1"/>
    <property type="molecule type" value="Genomic_DNA"/>
</dbReference>
<feature type="domain" description="Acetyl-coenzyme A synthetase N-terminal" evidence="9">
    <location>
        <begin position="72"/>
        <end position="129"/>
    </location>
</feature>
<reference evidence="10" key="1">
    <citation type="submission" date="2020-08" db="EMBL/GenBank/DDBJ databases">
        <title>Multicomponent nature underlies the extraordinary mechanical properties of spider dragline silk.</title>
        <authorList>
            <person name="Kono N."/>
            <person name="Nakamura H."/>
            <person name="Mori M."/>
            <person name="Yoshida Y."/>
            <person name="Ohtoshi R."/>
            <person name="Malay A.D."/>
            <person name="Moran D.A.P."/>
            <person name="Tomita M."/>
            <person name="Numata K."/>
            <person name="Arakawa K."/>
        </authorList>
    </citation>
    <scope>NUCLEOTIDE SEQUENCE</scope>
</reference>
<feature type="domain" description="AMP-dependent synthetase/ligase" evidence="8">
    <location>
        <begin position="136"/>
        <end position="512"/>
    </location>
</feature>
<dbReference type="InterPro" id="IPR005914">
    <property type="entry name" value="Acac_CoA_synth"/>
</dbReference>
<dbReference type="Pfam" id="PF00501">
    <property type="entry name" value="AMP-binding"/>
    <property type="match status" value="1"/>
</dbReference>
<dbReference type="EC" id="6.2.1.16" evidence="2 7"/>
<dbReference type="PANTHER" id="PTHR42921">
    <property type="entry name" value="ACETOACETYL-COA SYNTHETASE"/>
    <property type="match status" value="1"/>
</dbReference>
<gene>
    <name evidence="10" type="primary">AACS</name>
    <name evidence="10" type="ORF">NPIL_79691</name>
</gene>
<keyword evidence="7" id="KW-0276">Fatty acid metabolism</keyword>
<comment type="catalytic activity">
    <reaction evidence="7">
        <text>acetoacetate + ATP + CoA = acetoacetyl-CoA + AMP + diphosphate</text>
        <dbReference type="Rhea" id="RHEA:16117"/>
        <dbReference type="ChEBI" id="CHEBI:13705"/>
        <dbReference type="ChEBI" id="CHEBI:30616"/>
        <dbReference type="ChEBI" id="CHEBI:33019"/>
        <dbReference type="ChEBI" id="CHEBI:57286"/>
        <dbReference type="ChEBI" id="CHEBI:57287"/>
        <dbReference type="ChEBI" id="CHEBI:456215"/>
        <dbReference type="EC" id="6.2.1.16"/>
    </reaction>
</comment>
<evidence type="ECO:0000256" key="2">
    <source>
        <dbReference type="ARBA" id="ARBA00012988"/>
    </source>
</evidence>
<dbReference type="GO" id="GO:0005524">
    <property type="term" value="F:ATP binding"/>
    <property type="evidence" value="ECO:0007669"/>
    <property type="project" value="UniProtKB-UniRule"/>
</dbReference>
<dbReference type="GO" id="GO:0006631">
    <property type="term" value="P:fatty acid metabolic process"/>
    <property type="evidence" value="ECO:0007669"/>
    <property type="project" value="UniProtKB-UniRule"/>
</dbReference>
<keyword evidence="11" id="KW-1185">Reference proteome</keyword>
<dbReference type="Pfam" id="PF16177">
    <property type="entry name" value="ACAS_N"/>
    <property type="match status" value="1"/>
</dbReference>
<dbReference type="PANTHER" id="PTHR42921:SF1">
    <property type="entry name" value="ACETOACETYL-COA SYNTHETASE"/>
    <property type="match status" value="1"/>
</dbReference>
<evidence type="ECO:0000256" key="6">
    <source>
        <dbReference type="ARBA" id="ARBA00022840"/>
    </source>
</evidence>
<dbReference type="InterPro" id="IPR042099">
    <property type="entry name" value="ANL_N_sf"/>
</dbReference>
<evidence type="ECO:0000256" key="4">
    <source>
        <dbReference type="ARBA" id="ARBA00022598"/>
    </source>
</evidence>
<name>A0A8X6I8J6_NEPPI</name>
<dbReference type="InterPro" id="IPR032387">
    <property type="entry name" value="ACAS_N"/>
</dbReference>
<organism evidence="10 11">
    <name type="scientific">Nephila pilipes</name>
    <name type="common">Giant wood spider</name>
    <name type="synonym">Nephila maculata</name>
    <dbReference type="NCBI Taxonomy" id="299642"/>
    <lineage>
        <taxon>Eukaryota</taxon>
        <taxon>Metazoa</taxon>
        <taxon>Ecdysozoa</taxon>
        <taxon>Arthropoda</taxon>
        <taxon>Chelicerata</taxon>
        <taxon>Arachnida</taxon>
        <taxon>Araneae</taxon>
        <taxon>Araneomorphae</taxon>
        <taxon>Entelegynae</taxon>
        <taxon>Araneoidea</taxon>
        <taxon>Nephilidae</taxon>
        <taxon>Nephila</taxon>
    </lineage>
</organism>
<evidence type="ECO:0000259" key="9">
    <source>
        <dbReference type="Pfam" id="PF16177"/>
    </source>
</evidence>
<keyword evidence="6 7" id="KW-0067">ATP-binding</keyword>
<dbReference type="GO" id="GO:0030729">
    <property type="term" value="F:acetoacetate-CoA ligase activity"/>
    <property type="evidence" value="ECO:0007669"/>
    <property type="project" value="UniProtKB-UniRule"/>
</dbReference>
<keyword evidence="5 7" id="KW-0547">Nucleotide-binding</keyword>
<dbReference type="InterPro" id="IPR045851">
    <property type="entry name" value="AMP-bd_C_sf"/>
</dbReference>
<protein>
    <recommendedName>
        <fullName evidence="3 7">Acetoacetyl-CoA synthetase</fullName>
        <ecNumber evidence="2 7">6.2.1.16</ecNumber>
    </recommendedName>
</protein>
<dbReference type="PROSITE" id="PS00455">
    <property type="entry name" value="AMP_BINDING"/>
    <property type="match status" value="1"/>
</dbReference>
<evidence type="ECO:0000313" key="11">
    <source>
        <dbReference type="Proteomes" id="UP000887013"/>
    </source>
</evidence>
<dbReference type="InterPro" id="IPR020845">
    <property type="entry name" value="AMP-binding_CS"/>
</dbReference>
<keyword evidence="4 7" id="KW-0436">Ligase</keyword>
<dbReference type="InterPro" id="IPR000873">
    <property type="entry name" value="AMP-dep_synth/lig_dom"/>
</dbReference>
<evidence type="ECO:0000313" key="10">
    <source>
        <dbReference type="EMBL" id="GFS35440.1"/>
    </source>
</evidence>
<dbReference type="Gene3D" id="3.30.300.30">
    <property type="match status" value="1"/>
</dbReference>
<dbReference type="Gene3D" id="3.40.50.12780">
    <property type="entry name" value="N-terminal domain of ligase-like"/>
    <property type="match status" value="1"/>
</dbReference>
<comment type="subcellular location">
    <subcellularLocation>
        <location evidence="7">Cytoplasm</location>
        <location evidence="7">Cytosol</location>
    </subcellularLocation>
</comment>
<keyword evidence="7" id="KW-0963">Cytoplasm</keyword>
<evidence type="ECO:0000256" key="3">
    <source>
        <dbReference type="ARBA" id="ARBA00015326"/>
    </source>
</evidence>
<evidence type="ECO:0000256" key="1">
    <source>
        <dbReference type="ARBA" id="ARBA00006432"/>
    </source>
</evidence>
<evidence type="ECO:0000259" key="8">
    <source>
        <dbReference type="Pfam" id="PF00501"/>
    </source>
</evidence>
<keyword evidence="7" id="KW-0443">Lipid metabolism</keyword>
<accession>A0A8X6I8J6</accession>
<comment type="function">
    <text evidence="7">Converts acetoacetate to acetoacetyl-CoA in the cytosol.</text>
</comment>
<dbReference type="NCBIfam" id="TIGR01217">
    <property type="entry name" value="ac_ac_CoA_syn"/>
    <property type="match status" value="1"/>
</dbReference>
<sequence length="708" mass="80404">MLVPADVNGIERGGTFKTEGLKSTEESKHSKMNHLDFSNVPVMRRPDDKSGTLLKKLKKVIENKYNVKIGDYWDFNKWSIENFVEFWTEIWNFAGVVYSKKFNKVIDRNATMDGPKEWFRGARLNFAENLLKYRDDGIALILCGEARKSEKVTYFEMYNEVSLYAAAFRKFGLKKGDVVTCYMSNRKEAVYAMLGAVSLGAIWSGALPLLGPKAVLNRFKQVNPKVLITVDLFLNQGEEIKMLQKVKEITEALPSLEKVIIVSSKREVEIKEIGGIRNCCMLEEFLRLGLNDDGSVPPIHFEQVSFSHPVFINYTSGTTGLPKVVVHGCGGLLSMFRDFSLHLNTSRGCVWLSVSPVGWVTWNMTITLLSQGFTLLLFEGIPYFISRTYFWDLIDDFEISNLFLPTNVMDEFQKRELVPTKEHHLNSLKVILLGGSVVKPQIYDFIYQKVKKDVWFCASYGSTELMGSCLILETTLPVHQGESNAISLGDKLEILDEAGTPVIGKYGELVLAIPVPNLLVGLWGDQNNSMCIKSYFSKYPGKFSMNDFAIINPKTHGVIIYCRSDETLKQRGCRFGSSEIYAVVDTFHEVRDSLCVSHYNKQGDERAVLFLKLMDGYMFNDELVNNIRNAIAKELTVRHVPDIILETKDIPVNMNGKKMEIIVKKIINKMPFNADSIFNPESLKNFINIPELQPIEKPFSDILMLKER</sequence>
<comment type="caution">
    <text evidence="10">The sequence shown here is derived from an EMBL/GenBank/DDBJ whole genome shotgun (WGS) entry which is preliminary data.</text>
</comment>
<comment type="similarity">
    <text evidence="1 7">Belongs to the ATP-dependent AMP-binding enzyme family.</text>
</comment>
<proteinExistence type="inferred from homology"/>
<evidence type="ECO:0000256" key="7">
    <source>
        <dbReference type="RuleBase" id="RU367019"/>
    </source>
</evidence>
<dbReference type="OrthoDB" id="10253869at2759"/>
<evidence type="ECO:0000256" key="5">
    <source>
        <dbReference type="ARBA" id="ARBA00022741"/>
    </source>
</evidence>
<dbReference type="Proteomes" id="UP000887013">
    <property type="component" value="Unassembled WGS sequence"/>
</dbReference>
<dbReference type="SUPFAM" id="SSF56801">
    <property type="entry name" value="Acetyl-CoA synthetase-like"/>
    <property type="match status" value="1"/>
</dbReference>
<dbReference type="GO" id="GO:0005829">
    <property type="term" value="C:cytosol"/>
    <property type="evidence" value="ECO:0007669"/>
    <property type="project" value="UniProtKB-SubCell"/>
</dbReference>